<dbReference type="Proteomes" id="UP000514509">
    <property type="component" value="Chromosome"/>
</dbReference>
<reference evidence="1 2" key="1">
    <citation type="submission" date="2020-08" db="EMBL/GenBank/DDBJ databases">
        <title>Adhaeribacter dokdonensis sp. nov., isolated from the rhizosphere of Elymus tsukushiensis, a plant native to the Dokdo Islands, Republic of Korea.</title>
        <authorList>
            <person name="Ghim S.Y."/>
        </authorList>
    </citation>
    <scope>NUCLEOTIDE SEQUENCE [LARGE SCALE GENOMIC DNA]</scope>
    <source>
        <strain evidence="1 2">KUDC8001</strain>
    </source>
</reference>
<dbReference type="RefSeq" id="WP_182414946.1">
    <property type="nucleotide sequence ID" value="NZ_CP055153.1"/>
</dbReference>
<dbReference type="KEGG" id="add:HUW48_06715"/>
<dbReference type="EMBL" id="CP055153">
    <property type="protein sequence ID" value="QMU27754.1"/>
    <property type="molecule type" value="Genomic_DNA"/>
</dbReference>
<evidence type="ECO:0000313" key="2">
    <source>
        <dbReference type="Proteomes" id="UP000514509"/>
    </source>
</evidence>
<accession>A0A7L7L4Q5</accession>
<dbReference type="AlphaFoldDB" id="A0A7L7L4Q5"/>
<gene>
    <name evidence="1" type="ORF">HUW48_06715</name>
</gene>
<protein>
    <submittedName>
        <fullName evidence="1">Uncharacterized protein</fullName>
    </submittedName>
</protein>
<sequence length="176" mass="18868">MMVLLSWFSPIVLAQDALPTNTATIYSSLKARKFKVVLLNKKAFSTKSLDSLKGNTLYIYGKNGPEEVSLEIIKELQVAKRQRPIARGLGLGVLIGASTGALLGFGSYQEPEPNSYFTFDLGPGASAGAGAALGAVTGIVGGIIIGASSNRYTHYDFSQKSLTEKYDLMSRILEKK</sequence>
<proteinExistence type="predicted"/>
<keyword evidence="2" id="KW-1185">Reference proteome</keyword>
<name>A0A7L7L4Q5_9BACT</name>
<organism evidence="1 2">
    <name type="scientific">Adhaeribacter radiodurans</name>
    <dbReference type="NCBI Taxonomy" id="2745197"/>
    <lineage>
        <taxon>Bacteria</taxon>
        <taxon>Pseudomonadati</taxon>
        <taxon>Bacteroidota</taxon>
        <taxon>Cytophagia</taxon>
        <taxon>Cytophagales</taxon>
        <taxon>Hymenobacteraceae</taxon>
        <taxon>Adhaeribacter</taxon>
    </lineage>
</organism>
<evidence type="ECO:0000313" key="1">
    <source>
        <dbReference type="EMBL" id="QMU27754.1"/>
    </source>
</evidence>